<proteinExistence type="predicted"/>
<evidence type="ECO:0000313" key="2">
    <source>
        <dbReference type="EMBL" id="SFC28058.1"/>
    </source>
</evidence>
<dbReference type="Pfam" id="PF08906">
    <property type="entry name" value="T6SS_Tdi1_C"/>
    <property type="match status" value="1"/>
</dbReference>
<name>A0A1I1I1G0_9BURK</name>
<dbReference type="RefSeq" id="WP_091872482.1">
    <property type="nucleotide sequence ID" value="NZ_FOLD01000005.1"/>
</dbReference>
<reference evidence="3" key="1">
    <citation type="submission" date="2016-10" db="EMBL/GenBank/DDBJ databases">
        <authorList>
            <person name="Varghese N."/>
            <person name="Submissions S."/>
        </authorList>
    </citation>
    <scope>NUCLEOTIDE SEQUENCE [LARGE SCALE GENOMIC DNA]</scope>
    <source>
        <strain evidence="3">CGMCC 1.12041</strain>
    </source>
</reference>
<feature type="domain" description="T6SS immunity protein Tdi1 C-terminal" evidence="1">
    <location>
        <begin position="57"/>
        <end position="124"/>
    </location>
</feature>
<organism evidence="2 3">
    <name type="scientific">Massilia yuzhufengensis</name>
    <dbReference type="NCBI Taxonomy" id="1164594"/>
    <lineage>
        <taxon>Bacteria</taxon>
        <taxon>Pseudomonadati</taxon>
        <taxon>Pseudomonadota</taxon>
        <taxon>Betaproteobacteria</taxon>
        <taxon>Burkholderiales</taxon>
        <taxon>Oxalobacteraceae</taxon>
        <taxon>Telluria group</taxon>
        <taxon>Massilia</taxon>
    </lineage>
</organism>
<gene>
    <name evidence="2" type="ORF">SAMN05216204_10511</name>
</gene>
<keyword evidence="3" id="KW-1185">Reference proteome</keyword>
<evidence type="ECO:0000259" key="1">
    <source>
        <dbReference type="Pfam" id="PF08906"/>
    </source>
</evidence>
<dbReference type="InterPro" id="IPR015002">
    <property type="entry name" value="T6SS_Tdi1_C"/>
</dbReference>
<sequence length="137" mass="15414">MINVDDINDAWGWVGLTAVEVLGSNAFGNLIIRDDEGRYWRLRPQDLCCEPVADSRAALDALAYNQDFLNDWYMPEVVHLAESTLGPLTEDRKYCLRIPSALGGHYGRDNLATVPLPELIRFSGEGAQQFEGMQLWN</sequence>
<dbReference type="EMBL" id="FOLD01000005">
    <property type="protein sequence ID" value="SFC28058.1"/>
    <property type="molecule type" value="Genomic_DNA"/>
</dbReference>
<dbReference type="AlphaFoldDB" id="A0A1I1I1G0"/>
<evidence type="ECO:0000313" key="3">
    <source>
        <dbReference type="Proteomes" id="UP000198639"/>
    </source>
</evidence>
<protein>
    <recommendedName>
        <fullName evidence="1">T6SS immunity protein Tdi1 C-terminal domain-containing protein</fullName>
    </recommendedName>
</protein>
<dbReference type="OrthoDB" id="672028at2"/>
<dbReference type="Proteomes" id="UP000198639">
    <property type="component" value="Unassembled WGS sequence"/>
</dbReference>
<accession>A0A1I1I1G0</accession>